<dbReference type="InterPro" id="IPR029044">
    <property type="entry name" value="Nucleotide-diphossugar_trans"/>
</dbReference>
<comment type="caution">
    <text evidence="6">The sequence shown here is derived from an EMBL/GenBank/DDBJ whole genome shotgun (WGS) entry which is preliminary data.</text>
</comment>
<reference evidence="6 7" key="1">
    <citation type="submission" date="2019-03" db="EMBL/GenBank/DDBJ databases">
        <title>Genomics of glacier-inhabiting Cryobacterium strains.</title>
        <authorList>
            <person name="Liu Q."/>
            <person name="Xin Y.-H."/>
        </authorList>
    </citation>
    <scope>NUCLEOTIDE SEQUENCE [LARGE SCALE GENOMIC DNA]</scope>
    <source>
        <strain evidence="6 7">RHLT2-21</strain>
    </source>
</reference>
<keyword evidence="7" id="KW-1185">Reference proteome</keyword>
<dbReference type="GO" id="GO:0016757">
    <property type="term" value="F:glycosyltransferase activity"/>
    <property type="evidence" value="ECO:0007669"/>
    <property type="project" value="UniProtKB-KW"/>
</dbReference>
<evidence type="ECO:0000256" key="3">
    <source>
        <dbReference type="ARBA" id="ARBA00022676"/>
    </source>
</evidence>
<organism evidence="6 7">
    <name type="scientific">Cryobacterium mannosilyticum</name>
    <dbReference type="NCBI Taxonomy" id="1259190"/>
    <lineage>
        <taxon>Bacteria</taxon>
        <taxon>Bacillati</taxon>
        <taxon>Actinomycetota</taxon>
        <taxon>Actinomycetes</taxon>
        <taxon>Micrococcales</taxon>
        <taxon>Microbacteriaceae</taxon>
        <taxon>Cryobacterium</taxon>
    </lineage>
</organism>
<dbReference type="EMBL" id="SOFM01000043">
    <property type="protein sequence ID" value="TFC01210.1"/>
    <property type="molecule type" value="Genomic_DNA"/>
</dbReference>
<name>A0A4R8W2H5_9MICO</name>
<evidence type="ECO:0000256" key="1">
    <source>
        <dbReference type="ARBA" id="ARBA00004776"/>
    </source>
</evidence>
<evidence type="ECO:0000313" key="7">
    <source>
        <dbReference type="Proteomes" id="UP000297643"/>
    </source>
</evidence>
<dbReference type="AlphaFoldDB" id="A0A4R8W2H5"/>
<dbReference type="Pfam" id="PF00535">
    <property type="entry name" value="Glycos_transf_2"/>
    <property type="match status" value="1"/>
</dbReference>
<dbReference type="SUPFAM" id="SSF53448">
    <property type="entry name" value="Nucleotide-diphospho-sugar transferases"/>
    <property type="match status" value="1"/>
</dbReference>
<feature type="domain" description="Glycosyltransferase 2-like" evidence="5">
    <location>
        <begin position="6"/>
        <end position="106"/>
    </location>
</feature>
<dbReference type="Proteomes" id="UP000297643">
    <property type="component" value="Unassembled WGS sequence"/>
</dbReference>
<evidence type="ECO:0000256" key="2">
    <source>
        <dbReference type="ARBA" id="ARBA00006739"/>
    </source>
</evidence>
<keyword evidence="3" id="KW-0328">Glycosyltransferase</keyword>
<evidence type="ECO:0000313" key="6">
    <source>
        <dbReference type="EMBL" id="TFC01210.1"/>
    </source>
</evidence>
<comment type="similarity">
    <text evidence="2">Belongs to the glycosyltransferase 2 family.</text>
</comment>
<gene>
    <name evidence="6" type="ORF">E3O32_13695</name>
</gene>
<sequence length="320" mass="34818">MSSTIVVVPTFRPDRSLTWRLDSLSAQVGSVIVVDDGSPTDSNAILDEVEAHGYEVIRSPSNRGIAAALNSGIQVALHRGAQFVLTLDQDTTLPDGYVADCLGAFELASAETRLGVVCADRINGIPSIPEAWTAEGLGLVREAIQSGFLISAECLRECGLFDEELFIDCVDTEFCLRISTHGYRIAVGPGTDIRHSLGERVPLRLFGIPLSRHGQPVSYEYHGPIRRYFIARNNVDLYLRFAKSKPRWVLSAIKREFSPAITTMVSGPQGVRQLVATLVGVAHGLIRRRGPLSPTLRAFLTPRRRAEPRAAAPAPASPPQ</sequence>
<dbReference type="InterPro" id="IPR001173">
    <property type="entry name" value="Glyco_trans_2-like"/>
</dbReference>
<dbReference type="Gene3D" id="3.90.550.10">
    <property type="entry name" value="Spore Coat Polysaccharide Biosynthesis Protein SpsA, Chain A"/>
    <property type="match status" value="1"/>
</dbReference>
<accession>A0A4R8W2H5</accession>
<proteinExistence type="inferred from homology"/>
<dbReference type="CDD" id="cd02526">
    <property type="entry name" value="GT2_RfbF_like"/>
    <property type="match status" value="1"/>
</dbReference>
<comment type="pathway">
    <text evidence="1">Cell wall biogenesis; cell wall polysaccharide biosynthesis.</text>
</comment>
<evidence type="ECO:0000256" key="4">
    <source>
        <dbReference type="ARBA" id="ARBA00022679"/>
    </source>
</evidence>
<dbReference type="PANTHER" id="PTHR43179">
    <property type="entry name" value="RHAMNOSYLTRANSFERASE WBBL"/>
    <property type="match status" value="1"/>
</dbReference>
<evidence type="ECO:0000259" key="5">
    <source>
        <dbReference type="Pfam" id="PF00535"/>
    </source>
</evidence>
<keyword evidence="4 6" id="KW-0808">Transferase</keyword>
<dbReference type="PANTHER" id="PTHR43179:SF12">
    <property type="entry name" value="GALACTOFURANOSYLTRANSFERASE GLFT2"/>
    <property type="match status" value="1"/>
</dbReference>
<protein>
    <submittedName>
        <fullName evidence="6">Glycosyltransferase family 2 protein</fullName>
    </submittedName>
</protein>